<evidence type="ECO:0000256" key="2">
    <source>
        <dbReference type="ARBA" id="ARBA00005695"/>
    </source>
</evidence>
<dbReference type="PIRSF" id="PIRSF002741">
    <property type="entry name" value="MppA"/>
    <property type="match status" value="1"/>
</dbReference>
<dbReference type="KEGG" id="aas:Aasi_1502"/>
<dbReference type="PANTHER" id="PTHR30290">
    <property type="entry name" value="PERIPLASMIC BINDING COMPONENT OF ABC TRANSPORTER"/>
    <property type="match status" value="1"/>
</dbReference>
<accession>C3L4E6</accession>
<comment type="similarity">
    <text evidence="2">Belongs to the bacterial solute-binding protein 5 family.</text>
</comment>
<gene>
    <name evidence="6" type="ordered locus">Aasi_1498</name>
    <name evidence="7" type="ordered locus">Aasi_1502</name>
</gene>
<organism evidence="6 8">
    <name type="scientific">Amoebophilus asiaticus (strain 5a2)</name>
    <dbReference type="NCBI Taxonomy" id="452471"/>
    <lineage>
        <taxon>Bacteria</taxon>
        <taxon>Pseudomonadati</taxon>
        <taxon>Bacteroidota</taxon>
        <taxon>Cytophagia</taxon>
        <taxon>Cytophagales</taxon>
        <taxon>Amoebophilaceae</taxon>
        <taxon>Candidatus Amoebophilus</taxon>
    </lineage>
</organism>
<keyword evidence="8" id="KW-1185">Reference proteome</keyword>
<dbReference type="EMBL" id="CP001102">
    <property type="protein sequence ID" value="ACP20866.1"/>
    <property type="molecule type" value="Genomic_DNA"/>
</dbReference>
<dbReference type="STRING" id="452471.Aasi_1498"/>
<evidence type="ECO:0000313" key="7">
    <source>
        <dbReference type="EMBL" id="ACP20866.1"/>
    </source>
</evidence>
<dbReference type="GO" id="GO:1904680">
    <property type="term" value="F:peptide transmembrane transporter activity"/>
    <property type="evidence" value="ECO:0007669"/>
    <property type="project" value="TreeGrafter"/>
</dbReference>
<dbReference type="HOGENOM" id="CLU_017028_6_0_10"/>
<evidence type="ECO:0000256" key="3">
    <source>
        <dbReference type="ARBA" id="ARBA00022448"/>
    </source>
</evidence>
<evidence type="ECO:0000313" key="6">
    <source>
        <dbReference type="EMBL" id="ACP20863.1"/>
    </source>
</evidence>
<dbReference type="KEGG" id="aas:Aasi_1498"/>
<dbReference type="Gene3D" id="3.10.105.10">
    <property type="entry name" value="Dipeptide-binding Protein, Domain 3"/>
    <property type="match status" value="1"/>
</dbReference>
<feature type="domain" description="Solute-binding protein family 5" evidence="5">
    <location>
        <begin position="79"/>
        <end position="499"/>
    </location>
</feature>
<evidence type="ECO:0000259" key="5">
    <source>
        <dbReference type="Pfam" id="PF00496"/>
    </source>
</evidence>
<dbReference type="CDD" id="cd08505">
    <property type="entry name" value="PBP2_NikA_DppA_OppA_like_18"/>
    <property type="match status" value="1"/>
</dbReference>
<dbReference type="Gene3D" id="3.90.76.10">
    <property type="entry name" value="Dipeptide-binding Protein, Domain 1"/>
    <property type="match status" value="1"/>
</dbReference>
<dbReference type="Gene3D" id="3.40.190.10">
    <property type="entry name" value="Periplasmic binding protein-like II"/>
    <property type="match status" value="1"/>
</dbReference>
<dbReference type="AlphaFoldDB" id="C3L4E6"/>
<dbReference type="eggNOG" id="COG4166">
    <property type="taxonomic scope" value="Bacteria"/>
</dbReference>
<sequence length="586" mass="67253">MKNLIRIAALILMLLALWAYLKSKKDSSPKVTEKVLYTANEAQIKTLDPAQAEDHYSNREVAKVYEGLLEFHYLKKPFELTPNLAEEMPEVSADQLVYTFKIRRGVKFHDNPCFPNGKGRELTAHDFVYSFKRLADPKLQAKNFWLINNNLKEVNAWRERYADAIQANYDEEIEGVKAIDRYTLQFTLTRPNPQFLYFLGMSGCYVVPREAVEHYGMEFTNHPVGTGAFMLEAFNPQDSKLVYRKNPTFRDKRFPSESIEEYKHMLAYAGKQLPFVDKIVTYILTEAQPKWLKFKKGDLDIIDITKDKIALDVVRNGELIPDLKEKGINLYSVAELSTTYVVMNCANPLFKDNLKLRQAMALAFDKEGYNKLFHNNTAVVAQSTVPPGLAGYREDYINPYGIYDIEKAKQYLAEAGYPEGKGLPELTLDAGPDAELRLKGEFFQKCMAKIGVRIKVVGNIFPELIKKINNQATMLHSISWSADYPDAQNFFMLLYGPYQPGGIGSNLNDSAYDALYEKAVAMLDSPERTRLYEQLNEMIAEKTPFICTVHFPHTGLQHGWVKNYCWSNFHYGTEQYFDIDLEQKNN</sequence>
<dbReference type="Pfam" id="PF00496">
    <property type="entry name" value="SBP_bac_5"/>
    <property type="match status" value="1"/>
</dbReference>
<comment type="subcellular location">
    <subcellularLocation>
        <location evidence="1">Cell envelope</location>
    </subcellularLocation>
</comment>
<evidence type="ECO:0000256" key="1">
    <source>
        <dbReference type="ARBA" id="ARBA00004196"/>
    </source>
</evidence>
<dbReference type="Proteomes" id="UP000001227">
    <property type="component" value="Chromosome"/>
</dbReference>
<proteinExistence type="inferred from homology"/>
<dbReference type="InterPro" id="IPR030678">
    <property type="entry name" value="Peptide/Ni-bd"/>
</dbReference>
<reference evidence="6 8" key="1">
    <citation type="journal article" date="2010" name="J. Bacteriol.">
        <title>The genome of the amoeba symbiont 'Candidatus Amoebophilus asiaticus' reveals common mechanisms for host cell interaction among amoeba-associated bacteria.</title>
        <authorList>
            <person name="Schmitz-Esser S."/>
            <person name="Tischler P."/>
            <person name="Arnold R."/>
            <person name="Montanaro J."/>
            <person name="Wagner M."/>
            <person name="Rattei T."/>
            <person name="Horn M."/>
        </authorList>
    </citation>
    <scope>NUCLEOTIDE SEQUENCE [LARGE SCALE GENOMIC DNA]</scope>
    <source>
        <strain evidence="6 8">5a2</strain>
    </source>
</reference>
<dbReference type="GO" id="GO:0015833">
    <property type="term" value="P:peptide transport"/>
    <property type="evidence" value="ECO:0007669"/>
    <property type="project" value="TreeGrafter"/>
</dbReference>
<dbReference type="PANTHER" id="PTHR30290:SF10">
    <property type="entry name" value="PERIPLASMIC OLIGOPEPTIDE-BINDING PROTEIN-RELATED"/>
    <property type="match status" value="1"/>
</dbReference>
<keyword evidence="3" id="KW-0813">Transport</keyword>
<protein>
    <recommendedName>
        <fullName evidence="5">Solute-binding protein family 5 domain-containing protein</fullName>
    </recommendedName>
</protein>
<dbReference type="GO" id="GO:0030288">
    <property type="term" value="C:outer membrane-bounded periplasmic space"/>
    <property type="evidence" value="ECO:0007669"/>
    <property type="project" value="UniProtKB-ARBA"/>
</dbReference>
<dbReference type="InterPro" id="IPR039424">
    <property type="entry name" value="SBP_5"/>
</dbReference>
<keyword evidence="4" id="KW-0732">Signal</keyword>
<dbReference type="EMBL" id="CP001102">
    <property type="protein sequence ID" value="ACP20863.1"/>
    <property type="molecule type" value="Genomic_DNA"/>
</dbReference>
<dbReference type="SUPFAM" id="SSF53850">
    <property type="entry name" value="Periplasmic binding protein-like II"/>
    <property type="match status" value="1"/>
</dbReference>
<evidence type="ECO:0000256" key="4">
    <source>
        <dbReference type="ARBA" id="ARBA00022729"/>
    </source>
</evidence>
<dbReference type="InterPro" id="IPR000914">
    <property type="entry name" value="SBP_5_dom"/>
</dbReference>
<dbReference type="GO" id="GO:0043190">
    <property type="term" value="C:ATP-binding cassette (ABC) transporter complex"/>
    <property type="evidence" value="ECO:0007669"/>
    <property type="project" value="InterPro"/>
</dbReference>
<name>C3L4E6_AMOA5</name>
<evidence type="ECO:0000313" key="8">
    <source>
        <dbReference type="Proteomes" id="UP000001227"/>
    </source>
</evidence>